<evidence type="ECO:0000256" key="9">
    <source>
        <dbReference type="ARBA" id="ARBA00023172"/>
    </source>
</evidence>
<evidence type="ECO:0000256" key="3">
    <source>
        <dbReference type="ARBA" id="ARBA00022722"/>
    </source>
</evidence>
<comment type="cofactor">
    <cofactor evidence="13">
        <name>Mg(2+)</name>
        <dbReference type="ChEBI" id="CHEBI:18420"/>
    </cofactor>
    <text evidence="13">Binds 1 Mg(2+) ion per subunit.</text>
</comment>
<comment type="subcellular location">
    <subcellularLocation>
        <location evidence="1 13">Cytoplasm</location>
    </subcellularLocation>
</comment>
<keyword evidence="4 13" id="KW-0479">Metal-binding</keyword>
<keyword evidence="6 13" id="KW-0227">DNA damage</keyword>
<dbReference type="HAMAP" id="MF_00130">
    <property type="entry name" value="RecU"/>
    <property type="match status" value="1"/>
</dbReference>
<dbReference type="RefSeq" id="WP_405311240.1">
    <property type="nucleotide sequence ID" value="NZ_CP088155.1"/>
</dbReference>
<dbReference type="SUPFAM" id="SSF52980">
    <property type="entry name" value="Restriction endonuclease-like"/>
    <property type="match status" value="1"/>
</dbReference>
<comment type="catalytic activity">
    <reaction evidence="13">
        <text>Endonucleolytic cleavage at a junction such as a reciprocal single-stranded crossover between two homologous DNA duplexes (Holliday junction).</text>
        <dbReference type="EC" id="3.1.21.10"/>
    </reaction>
</comment>
<keyword evidence="7 13" id="KW-0378">Hydrolase</keyword>
<feature type="site" description="Transition state stabilizer" evidence="13">
    <location>
        <position position="76"/>
    </location>
</feature>
<organism evidence="14 15">
    <name type="scientific">Metamycoplasma faucium</name>
    <dbReference type="NCBI Taxonomy" id="56142"/>
    <lineage>
        <taxon>Bacteria</taxon>
        <taxon>Bacillati</taxon>
        <taxon>Mycoplasmatota</taxon>
        <taxon>Mycoplasmoidales</taxon>
        <taxon>Metamycoplasmataceae</taxon>
        <taxon>Metamycoplasma</taxon>
    </lineage>
</organism>
<feature type="binding site" evidence="13">
    <location>
        <position position="61"/>
    </location>
    <ligand>
        <name>Mg(2+)</name>
        <dbReference type="ChEBI" id="CHEBI:18420"/>
    </ligand>
</feature>
<keyword evidence="15" id="KW-1185">Reference proteome</keyword>
<evidence type="ECO:0000256" key="11">
    <source>
        <dbReference type="ARBA" id="ARBA00023447"/>
    </source>
</evidence>
<dbReference type="CDD" id="cd22354">
    <property type="entry name" value="RecU-like"/>
    <property type="match status" value="1"/>
</dbReference>
<accession>A0ABZ2TR81</accession>
<feature type="binding site" evidence="13">
    <location>
        <position position="59"/>
    </location>
    <ligand>
        <name>Mg(2+)</name>
        <dbReference type="ChEBI" id="CHEBI:18420"/>
    </ligand>
</feature>
<dbReference type="Pfam" id="PF03838">
    <property type="entry name" value="RecU"/>
    <property type="match status" value="1"/>
</dbReference>
<keyword evidence="9 13" id="KW-0233">DNA recombination</keyword>
<evidence type="ECO:0000256" key="12">
    <source>
        <dbReference type="ARBA" id="ARBA00029523"/>
    </source>
</evidence>
<evidence type="ECO:0000256" key="5">
    <source>
        <dbReference type="ARBA" id="ARBA00022759"/>
    </source>
</evidence>
<evidence type="ECO:0000256" key="7">
    <source>
        <dbReference type="ARBA" id="ARBA00022801"/>
    </source>
</evidence>
<feature type="binding site" evidence="13">
    <location>
        <position position="92"/>
    </location>
    <ligand>
        <name>Mg(2+)</name>
        <dbReference type="ChEBI" id="CHEBI:18420"/>
    </ligand>
</feature>
<keyword evidence="8 13" id="KW-0460">Magnesium</keyword>
<dbReference type="GO" id="GO:0008821">
    <property type="term" value="F:crossover junction DNA endonuclease activity"/>
    <property type="evidence" value="ECO:0007669"/>
    <property type="project" value="UniProtKB-EC"/>
</dbReference>
<dbReference type="Proteomes" id="UP001622612">
    <property type="component" value="Chromosome"/>
</dbReference>
<dbReference type="Gene3D" id="3.40.1350.10">
    <property type="match status" value="1"/>
</dbReference>
<evidence type="ECO:0000256" key="4">
    <source>
        <dbReference type="ARBA" id="ARBA00022723"/>
    </source>
</evidence>
<reference evidence="14" key="1">
    <citation type="submission" date="2021-11" db="EMBL/GenBank/DDBJ databases">
        <title>The first genome sequence of unculturable Mycoplasma faucium obtained by de novo assembly of metagenomic reads.</title>
        <authorList>
            <person name="Sabat A.J."/>
            <person name="Bathoorn E."/>
            <person name="Akkerboom V."/>
            <person name="Friedrich A.W."/>
        </authorList>
    </citation>
    <scope>NUCLEOTIDE SEQUENCE [LARGE SCALE GENOMIC DNA]</scope>
    <source>
        <strain evidence="14">UMCG-MFM1</strain>
    </source>
</reference>
<evidence type="ECO:0000256" key="10">
    <source>
        <dbReference type="ARBA" id="ARBA00023204"/>
    </source>
</evidence>
<evidence type="ECO:0000256" key="8">
    <source>
        <dbReference type="ARBA" id="ARBA00022842"/>
    </source>
</evidence>
<keyword evidence="5 13" id="KW-0255">Endonuclease</keyword>
<dbReference type="EC" id="3.1.21.10" evidence="13"/>
<evidence type="ECO:0000313" key="14">
    <source>
        <dbReference type="EMBL" id="WYM97036.1"/>
    </source>
</evidence>
<evidence type="ECO:0000256" key="6">
    <source>
        <dbReference type="ARBA" id="ARBA00022763"/>
    </source>
</evidence>
<gene>
    <name evidence="13 14" type="primary">recU</name>
    <name evidence="14" type="ORF">LQ356_02330</name>
</gene>
<sequence length="165" mass="19086">MNKNRGMLLETIINQTNSFYIINNICLIHKKNLDIKFSSVVLKDKKLVAKDAKITNKSTVDYYGLWKGKFLAFEAKSTEDKSFSFSNIKLHQTEYLSLVQKFNGIAFWIIYFKIQNEFILIKHSKMLEVLGQNKKSLDFNQAISIGTKVTLMYPGILDYISVLEN</sequence>
<dbReference type="InterPro" id="IPR004612">
    <property type="entry name" value="Resolv_RecU"/>
</dbReference>
<dbReference type="InterPro" id="IPR011335">
    <property type="entry name" value="Restrct_endonuc-II-like"/>
</dbReference>
<evidence type="ECO:0000313" key="15">
    <source>
        <dbReference type="Proteomes" id="UP001622612"/>
    </source>
</evidence>
<protein>
    <recommendedName>
        <fullName evidence="12 13">Holliday junction resolvase RecU</fullName>
        <ecNumber evidence="13">3.1.21.10</ecNumber>
    </recommendedName>
    <alternativeName>
        <fullName evidence="13">Recombination protein U homolog</fullName>
    </alternativeName>
</protein>
<evidence type="ECO:0000256" key="1">
    <source>
        <dbReference type="ARBA" id="ARBA00004496"/>
    </source>
</evidence>
<comment type="function">
    <text evidence="13">Endonuclease that resolves Holliday junction intermediates in genetic recombination. Cleaves mobile four-strand junctions by introducing symmetrical nicks in paired strands. Promotes annealing of linear ssDNA with homologous dsDNA. Required for DNA repair, homologous recombination and chromosome segregation.</text>
</comment>
<evidence type="ECO:0000256" key="13">
    <source>
        <dbReference type="HAMAP-Rule" id="MF_00130"/>
    </source>
</evidence>
<dbReference type="NCBIfam" id="NF002581">
    <property type="entry name" value="PRK02234.1-2"/>
    <property type="match status" value="1"/>
</dbReference>
<comment type="similarity">
    <text evidence="11 13">Belongs to the RecU family.</text>
</comment>
<keyword evidence="3 13" id="KW-0540">Nuclease</keyword>
<feature type="binding site" evidence="13">
    <location>
        <position position="74"/>
    </location>
    <ligand>
        <name>Mg(2+)</name>
        <dbReference type="ChEBI" id="CHEBI:18420"/>
    </ligand>
</feature>
<keyword evidence="10 13" id="KW-0234">DNA repair</keyword>
<dbReference type="EMBL" id="CP088155">
    <property type="protein sequence ID" value="WYM97036.1"/>
    <property type="molecule type" value="Genomic_DNA"/>
</dbReference>
<dbReference type="InterPro" id="IPR011856">
    <property type="entry name" value="tRNA_endonuc-like_dom_sf"/>
</dbReference>
<proteinExistence type="inferred from homology"/>
<name>A0ABZ2TR81_9BACT</name>
<keyword evidence="2 13" id="KW-0963">Cytoplasm</keyword>
<evidence type="ECO:0000256" key="2">
    <source>
        <dbReference type="ARBA" id="ARBA00022490"/>
    </source>
</evidence>